<evidence type="ECO:0000313" key="3">
    <source>
        <dbReference type="Proteomes" id="UP000005824"/>
    </source>
</evidence>
<organism evidence="2 3">
    <name type="scientific">Chthoniobacter flavus Ellin428</name>
    <dbReference type="NCBI Taxonomy" id="497964"/>
    <lineage>
        <taxon>Bacteria</taxon>
        <taxon>Pseudomonadati</taxon>
        <taxon>Verrucomicrobiota</taxon>
        <taxon>Spartobacteria</taxon>
        <taxon>Chthoniobacterales</taxon>
        <taxon>Chthoniobacteraceae</taxon>
        <taxon>Chthoniobacter</taxon>
    </lineage>
</organism>
<reference evidence="2 3" key="1">
    <citation type="journal article" date="2011" name="J. Bacteriol.">
        <title>Genome sequence of Chthoniobacter flavus Ellin428, an aerobic heterotrophic soil bacterium.</title>
        <authorList>
            <person name="Kant R."/>
            <person name="van Passel M.W."/>
            <person name="Palva A."/>
            <person name="Lucas S."/>
            <person name="Lapidus A."/>
            <person name="Glavina Del Rio T."/>
            <person name="Dalin E."/>
            <person name="Tice H."/>
            <person name="Bruce D."/>
            <person name="Goodwin L."/>
            <person name="Pitluck S."/>
            <person name="Larimer F.W."/>
            <person name="Land M.L."/>
            <person name="Hauser L."/>
            <person name="Sangwan P."/>
            <person name="de Vos W.M."/>
            <person name="Janssen P.H."/>
            <person name="Smidt H."/>
        </authorList>
    </citation>
    <scope>NUCLEOTIDE SEQUENCE [LARGE SCALE GENOMIC DNA]</scope>
    <source>
        <strain evidence="2 3">Ellin428</strain>
    </source>
</reference>
<proteinExistence type="predicted"/>
<evidence type="ECO:0008006" key="4">
    <source>
        <dbReference type="Google" id="ProtNLM"/>
    </source>
</evidence>
<dbReference type="InParanoid" id="B4D811"/>
<protein>
    <recommendedName>
        <fullName evidence="4">Verru_Chthon cassette protein A</fullName>
    </recommendedName>
</protein>
<accession>B4D811</accession>
<dbReference type="Proteomes" id="UP000005824">
    <property type="component" value="Unassembled WGS sequence"/>
</dbReference>
<dbReference type="InterPro" id="IPR019840">
    <property type="entry name" value="Verru/Chthon_A"/>
</dbReference>
<dbReference type="EMBL" id="ABVL01000020">
    <property type="protein sequence ID" value="EDY17365.1"/>
    <property type="molecule type" value="Genomic_DNA"/>
</dbReference>
<keyword evidence="1" id="KW-1133">Transmembrane helix</keyword>
<keyword evidence="1" id="KW-0472">Membrane</keyword>
<name>B4D811_9BACT</name>
<sequence>MISRSSSQRAIALIIVLAFLVLISGIIVAFFIGISSEHRFARTNADAANTQQLAQSAVNVVMAQIVDATKGSNANTSNLAWASQPGMIRTYDSQGNPQNYFKLYSSDQMVSSGNGFSISTDSPASDWDNATNVGLYTDLNAPVLVPDPNGKIKPDPNKPDTYSAVYPIMDPNAEGLVDGFSLTSRPGFTDPTTGLNTLPTDPTYDPTQASANATANPAPMPVKWLYVLHNGQIVSPTGAKNGVVTIPGVTKDNPVTGRMAFWTDDDTSKVNINTASEGVYWDVPHVFSAADYGVLGSDSWVGAQSSFTPGLAICQPSQKEFQRYPGHPATTSLSPIFGNFGLTIPTLVTKSNVNQFAPYYAIAPKVAQGGSNSGTVLSTPPGVTGFTPLVPDTDRLYASVDELMFAPQLAGDSRVTNPTTSGSSTIPTVITKNVLEKTKFFLTAGSNAPEVTLFNTPRISIWPTWDPTAGKNLTAYDKLAQFCGTIGGQGYYFTRMNARSDTDDYDKIPRNQTLYQYLQALTSKSIPGFGGNFASKYSTAERDQILTLIFDYIRCINLADSETSTPANSATDAVPFTPLYEVTVPPSDPRLDPTAPFSMSNDVPDLFPMGAGEVVPIKIGPTMGVGRCLTVVEADLLFYGTHKTSAGLTDKFRAMLLLQFASPMQGMAGMRSSLKFSVTGLDQFVVQPTPGGTFQPLNLPASGTNFIQLSDFQTQEGRGLGGVEGPAEGLYALGGHLFASGWPYDSSIKGLFTSGGSTPGNYPFFSSTDVTFTPPTKVTGARSFVFSSDPSRAEHGDVTIVISTQPIPGDSTPSVVVQKITLNFPQGTFFMPNATTSGSATYDFNAARMTGSPLQVAGGTGNGIKSVLITANDTVVGLQPGGAGNNADPLPGADSTAGDYRMIAPLQVVPSSRYRAHNNYIAADPVNKPTQFAHGLITSGVRSSFQNFYTGGSLGNLAPLGSYQYLTGAGWRANTLNPPYVPSRVTNGVTRKDGGPGDWDSGIGNMPDGAYMNKPDEGDARLICHTLDQTITRYPYLLGSIFDGAPPGAPYFSPDRQAPSPLMFGSIPTGVQRDLPWQTLLFHPTPEDTTHPGNASPKDHLIADLFWMPVVEPYAISQPFSTAGKINLNYQILPFTYIKRQTGLNAVMKSTKFLAIPTSDAGTYKPSARDHGSQITPSMPDRRQTIDIPTTLQACDTKFSNSDIYKSATEICELNLIPHGQSQSSMTSFWNSNKLTGDNLREKPYVDLYPRLTTKSNTYTVHVYVQALQQSSSHAAAGVFVDPNGPTAGQTDAILGEYRGSTTLERYIDPNDPSLPDFARLTVQDPSNSALNIDQYYKFRITGTRRFNP</sequence>
<keyword evidence="3" id="KW-1185">Reference proteome</keyword>
<gene>
    <name evidence="2" type="ORF">CfE428DRAFT_5051</name>
</gene>
<keyword evidence="1" id="KW-0812">Transmembrane</keyword>
<evidence type="ECO:0000256" key="1">
    <source>
        <dbReference type="SAM" id="Phobius"/>
    </source>
</evidence>
<dbReference type="NCBIfam" id="TIGR02600">
    <property type="entry name" value="Verru_Chthon_A"/>
    <property type="match status" value="1"/>
</dbReference>
<evidence type="ECO:0000313" key="2">
    <source>
        <dbReference type="EMBL" id="EDY17365.1"/>
    </source>
</evidence>
<feature type="transmembrane region" description="Helical" evidence="1">
    <location>
        <begin position="12"/>
        <end position="34"/>
    </location>
</feature>
<comment type="caution">
    <text evidence="2">The sequence shown here is derived from an EMBL/GenBank/DDBJ whole genome shotgun (WGS) entry which is preliminary data.</text>
</comment>
<dbReference type="eggNOG" id="ENOG5033Q5C">
    <property type="taxonomic scope" value="Bacteria"/>
</dbReference>
<dbReference type="RefSeq" id="WP_006982372.1">
    <property type="nucleotide sequence ID" value="NZ_ABVL01000020.1"/>
</dbReference>
<dbReference type="STRING" id="497964.CfE428DRAFT_5051"/>